<dbReference type="EMBL" id="CP000453">
    <property type="protein sequence ID" value="ABI57109.1"/>
    <property type="molecule type" value="Genomic_DNA"/>
</dbReference>
<dbReference type="PANTHER" id="PTHR37946">
    <property type="entry name" value="SLL1969 PROTEIN"/>
    <property type="match status" value="1"/>
</dbReference>
<dbReference type="PANTHER" id="PTHR37946:SF1">
    <property type="entry name" value="SLL1969 PROTEIN"/>
    <property type="match status" value="1"/>
</dbReference>
<gene>
    <name evidence="2" type="ordered locus">Mlg_1763</name>
</gene>
<dbReference type="SUPFAM" id="SSF53474">
    <property type="entry name" value="alpha/beta-Hydrolases"/>
    <property type="match status" value="2"/>
</dbReference>
<evidence type="ECO:0000256" key="1">
    <source>
        <dbReference type="SAM" id="Phobius"/>
    </source>
</evidence>
<sequence length="593" mass="65660">MESESQPGSSRQDGEHSRSTLVVLLHAFGKTPASLDDLVELLQRQPQYRDAEFFVPPLPLGYASLSDPVAIANEIVTGIDRQWVASNGEIERIVLIGHSYGALLARKVYVVACGETPKAPFDPTIMHRTGRPWAAKVERLVLLAGMNRGWRISHHLSLFKAIYWTIGTWVGALLWLIKRRPPAIFCIRRGASFITQLRVQWLWMRRFARERGYGDALTIQLLGSIDDIVAPEDNVDLVSGRDFVYLDVPHSGHGNVIRVADPEPLATPTAAGACTRGQARASQILKALLAPVEALKAESVLPHDHAPADSDETVRDVVFVIHGIRDRGYWTHKIARRVQSLAQQRGGAGLRIATATSSYGYFPMLPFLMLHKRREKVEWLMDQYTEALARWPNARFSFIGHSNGTYLLARALRDYPSCRFHNVVFAGSVVPTHYPWGEAIERGQVQRVLNYVATSDWVVAIFPKALEMVEWQDLGSAGHDGFREPRTPAVAQVHYVRGAHSAALSEDNWDALASFILDGKPLPPPEALQAKKQSLVVGLAGSVAPLVCLALIGLALLAGIGIWQWEPDYPPVNISTLATLAFVAAIWHVVTRL</sequence>
<dbReference type="HOGENOM" id="CLU_024862_0_0_6"/>
<protein>
    <submittedName>
        <fullName evidence="2">Uncharacterized protein</fullName>
    </submittedName>
</protein>
<reference evidence="3" key="1">
    <citation type="submission" date="2006-08" db="EMBL/GenBank/DDBJ databases">
        <title>Complete sequence of Alkalilimnicola ehrilichei MLHE-1.</title>
        <authorList>
            <person name="Copeland A."/>
            <person name="Lucas S."/>
            <person name="Lapidus A."/>
            <person name="Barry K."/>
            <person name="Detter J.C."/>
            <person name="Glavina del Rio T."/>
            <person name="Hammon N."/>
            <person name="Israni S."/>
            <person name="Dalin E."/>
            <person name="Tice H."/>
            <person name="Pitluck S."/>
            <person name="Sims D."/>
            <person name="Brettin T."/>
            <person name="Bruce D."/>
            <person name="Han C."/>
            <person name="Tapia R."/>
            <person name="Gilna P."/>
            <person name="Schmutz J."/>
            <person name="Larimer F."/>
            <person name="Land M."/>
            <person name="Hauser L."/>
            <person name="Kyrpides N."/>
            <person name="Mikhailova N."/>
            <person name="Oremland R.S."/>
            <person name="Hoeft S.E."/>
            <person name="Switzer-Blum J."/>
            <person name="Kulp T."/>
            <person name="King G."/>
            <person name="Tabita R."/>
            <person name="Witte B."/>
            <person name="Santini J.M."/>
            <person name="Basu P."/>
            <person name="Hollibaugh J.T."/>
            <person name="Xie G."/>
            <person name="Stolz J.F."/>
            <person name="Richardson P."/>
        </authorList>
    </citation>
    <scope>NUCLEOTIDE SEQUENCE [LARGE SCALE GENOMIC DNA]</scope>
    <source>
        <strain evidence="3">ATCC BAA-1101 / DSM 17681 / MLHE-1</strain>
    </source>
</reference>
<keyword evidence="3" id="KW-1185">Reference proteome</keyword>
<accession>Q0A7S8</accession>
<keyword evidence="1" id="KW-1133">Transmembrane helix</keyword>
<dbReference type="OrthoDB" id="582315at2"/>
<feature type="transmembrane region" description="Helical" evidence="1">
    <location>
        <begin position="535"/>
        <end position="563"/>
    </location>
</feature>
<organism evidence="2 3">
    <name type="scientific">Alkalilimnicola ehrlichii (strain ATCC BAA-1101 / DSM 17681 / MLHE-1)</name>
    <dbReference type="NCBI Taxonomy" id="187272"/>
    <lineage>
        <taxon>Bacteria</taxon>
        <taxon>Pseudomonadati</taxon>
        <taxon>Pseudomonadota</taxon>
        <taxon>Gammaproteobacteria</taxon>
        <taxon>Chromatiales</taxon>
        <taxon>Ectothiorhodospiraceae</taxon>
        <taxon>Alkalilimnicola</taxon>
    </lineage>
</organism>
<dbReference type="KEGG" id="aeh:Mlg_1763"/>
<dbReference type="Gene3D" id="3.40.50.1820">
    <property type="entry name" value="alpha/beta hydrolase"/>
    <property type="match status" value="2"/>
</dbReference>
<keyword evidence="1" id="KW-0812">Transmembrane</keyword>
<evidence type="ECO:0000313" key="2">
    <source>
        <dbReference type="EMBL" id="ABI57109.1"/>
    </source>
</evidence>
<dbReference type="Proteomes" id="UP000001962">
    <property type="component" value="Chromosome"/>
</dbReference>
<evidence type="ECO:0000313" key="3">
    <source>
        <dbReference type="Proteomes" id="UP000001962"/>
    </source>
</evidence>
<dbReference type="RefSeq" id="WP_011629503.1">
    <property type="nucleotide sequence ID" value="NC_008340.1"/>
</dbReference>
<name>Q0A7S8_ALKEH</name>
<feature type="transmembrane region" description="Helical" evidence="1">
    <location>
        <begin position="569"/>
        <end position="590"/>
    </location>
</feature>
<keyword evidence="1" id="KW-0472">Membrane</keyword>
<dbReference type="ESTHER" id="alheh-q0a7s8.1">
    <property type="family name" value="6_AlphaBeta_hydrolase"/>
</dbReference>
<dbReference type="eggNOG" id="COG1075">
    <property type="taxonomic scope" value="Bacteria"/>
</dbReference>
<dbReference type="ESTHER" id="alheh-q0a7s8.2">
    <property type="family name" value="6_AlphaBeta_hydrolase"/>
</dbReference>
<dbReference type="InterPro" id="IPR029058">
    <property type="entry name" value="AB_hydrolase_fold"/>
</dbReference>
<feature type="transmembrane region" description="Helical" evidence="1">
    <location>
        <begin position="161"/>
        <end position="177"/>
    </location>
</feature>
<proteinExistence type="predicted"/>
<dbReference type="AlphaFoldDB" id="Q0A7S8"/>